<reference evidence="6" key="2">
    <citation type="submission" date="2017-10" db="EMBL/GenBank/DDBJ databases">
        <title>Ladona fulva Genome sequencing and assembly.</title>
        <authorList>
            <person name="Murali S."/>
            <person name="Richards S."/>
            <person name="Bandaranaike D."/>
            <person name="Bellair M."/>
            <person name="Blankenburg K."/>
            <person name="Chao H."/>
            <person name="Dinh H."/>
            <person name="Doddapaneni H."/>
            <person name="Dugan-Rocha S."/>
            <person name="Elkadiri S."/>
            <person name="Gnanaolivu R."/>
            <person name="Hernandez B."/>
            <person name="Skinner E."/>
            <person name="Javaid M."/>
            <person name="Lee S."/>
            <person name="Li M."/>
            <person name="Ming W."/>
            <person name="Munidasa M."/>
            <person name="Muniz J."/>
            <person name="Nguyen L."/>
            <person name="Hughes D."/>
            <person name="Osuji N."/>
            <person name="Pu L.-L."/>
            <person name="Puazo M."/>
            <person name="Qu C."/>
            <person name="Quiroz J."/>
            <person name="Raj R."/>
            <person name="Weissenberger G."/>
            <person name="Xin Y."/>
            <person name="Zou X."/>
            <person name="Han Y."/>
            <person name="Worley K."/>
            <person name="Muzny D."/>
            <person name="Gibbs R."/>
        </authorList>
    </citation>
    <scope>NUCLEOTIDE SEQUENCE</scope>
    <source>
        <strain evidence="6">Sampled in the wild</strain>
    </source>
</reference>
<name>A0A8K0P213_LADFU</name>
<feature type="compositionally biased region" description="Gly residues" evidence="4">
    <location>
        <begin position="429"/>
        <end position="454"/>
    </location>
</feature>
<keyword evidence="7" id="KW-1185">Reference proteome</keyword>
<dbReference type="Pfam" id="PF00076">
    <property type="entry name" value="RRM_1"/>
    <property type="match status" value="2"/>
</dbReference>
<feature type="domain" description="RRM" evidence="5">
    <location>
        <begin position="38"/>
        <end position="114"/>
    </location>
</feature>
<sequence>MTSPQIKNEEDNKEKMEGNNNDENSNTDDDRSEAVSFRKLFIGGLDYKTTEETLKRHFEKWGKIVDVVVMKDPITKRSRGFGFITYSRAYMVDDCQSARPHKVDGREVEPKRAVPREDMGLPEASLTVRKLFVGGLSDDLEESDLRKYFSDFGKVTSIHVMVAKETGKKRGFAFVEFSDHDAVDKVVLSKNHVIGGRRVNVRKALSRADMVSLQQTGRIPGIGGRERERDGRGPMYAGGRDREIGSPRERDFAPRERERDFGGPRERDYIPRDRDFSGPRERDFGGPRERERDFSGPRERDYSRDRDFGGPRERDYVGPRDREFGGPRDRERDFGGPRERDYVGPRDRDREYDRGPSGRDIGPSGRFGGSYGGRDGPYRGDSYRDGARDDFRGPANDTFRGGDSFGTSDNFRGSDTFSRGGDSFRGDGFRGGIDGDWAEGGRGGPTGGAGGSSWRGGSNWGEDRLGGGPGGNYQQSFGGGPIKSSVAPGARATPYGGSGGGGYGGSRTFGSARLSWTDVRESHGNDEEWRAKRRGCAVVRGAKNCWIRIYVEPSSGMRRARNRDLQWMTEELGWDIWLKFLPRFKEIDEILRAHPVIFRNFFS</sequence>
<dbReference type="Proteomes" id="UP000792457">
    <property type="component" value="Unassembled WGS sequence"/>
</dbReference>
<feature type="compositionally biased region" description="Basic and acidic residues" evidence="4">
    <location>
        <begin position="239"/>
        <end position="357"/>
    </location>
</feature>
<comment type="caution">
    <text evidence="6">The sequence shown here is derived from an EMBL/GenBank/DDBJ whole genome shotgun (WGS) entry which is preliminary data.</text>
</comment>
<feature type="compositionally biased region" description="Basic and acidic residues" evidence="4">
    <location>
        <begin position="7"/>
        <end position="17"/>
    </location>
</feature>
<dbReference type="EMBL" id="KZ308666">
    <property type="protein sequence ID" value="KAG8232895.1"/>
    <property type="molecule type" value="Genomic_DNA"/>
</dbReference>
<keyword evidence="1" id="KW-0677">Repeat</keyword>
<feature type="compositionally biased region" description="Basic and acidic residues" evidence="4">
    <location>
        <begin position="376"/>
        <end position="392"/>
    </location>
</feature>
<evidence type="ECO:0000256" key="2">
    <source>
        <dbReference type="ARBA" id="ARBA00022884"/>
    </source>
</evidence>
<feature type="domain" description="RRM" evidence="5">
    <location>
        <begin position="129"/>
        <end position="206"/>
    </location>
</feature>
<organism evidence="6 7">
    <name type="scientific">Ladona fulva</name>
    <name type="common">Scarce chaser dragonfly</name>
    <name type="synonym">Libellula fulva</name>
    <dbReference type="NCBI Taxonomy" id="123851"/>
    <lineage>
        <taxon>Eukaryota</taxon>
        <taxon>Metazoa</taxon>
        <taxon>Ecdysozoa</taxon>
        <taxon>Arthropoda</taxon>
        <taxon>Hexapoda</taxon>
        <taxon>Insecta</taxon>
        <taxon>Pterygota</taxon>
        <taxon>Palaeoptera</taxon>
        <taxon>Odonata</taxon>
        <taxon>Epiprocta</taxon>
        <taxon>Anisoptera</taxon>
        <taxon>Libelluloidea</taxon>
        <taxon>Libellulidae</taxon>
        <taxon>Ladona</taxon>
    </lineage>
</organism>
<dbReference type="GO" id="GO:0003723">
    <property type="term" value="F:RNA binding"/>
    <property type="evidence" value="ECO:0007669"/>
    <property type="project" value="UniProtKB-UniRule"/>
</dbReference>
<protein>
    <recommendedName>
        <fullName evidence="5">RRM domain-containing protein</fullName>
    </recommendedName>
</protein>
<dbReference type="InterPro" id="IPR000504">
    <property type="entry name" value="RRM_dom"/>
</dbReference>
<evidence type="ECO:0000256" key="3">
    <source>
        <dbReference type="PROSITE-ProRule" id="PRU00176"/>
    </source>
</evidence>
<feature type="compositionally biased region" description="Gly residues" evidence="4">
    <location>
        <begin position="466"/>
        <end position="481"/>
    </location>
</feature>
<dbReference type="AlphaFoldDB" id="A0A8K0P213"/>
<feature type="region of interest" description="Disordered" evidence="4">
    <location>
        <begin position="215"/>
        <end position="503"/>
    </location>
</feature>
<dbReference type="InterPro" id="IPR053260">
    <property type="entry name" value="hnRNP"/>
</dbReference>
<dbReference type="Gene3D" id="3.30.70.330">
    <property type="match status" value="2"/>
</dbReference>
<accession>A0A8K0P213</accession>
<feature type="compositionally biased region" description="Gly residues" evidence="4">
    <location>
        <begin position="365"/>
        <end position="375"/>
    </location>
</feature>
<dbReference type="FunFam" id="3.30.70.330:FF:000040">
    <property type="entry name" value="Heterogeneous nuclear ribonucleoprotein A2/B1"/>
    <property type="match status" value="1"/>
</dbReference>
<dbReference type="SUPFAM" id="SSF54928">
    <property type="entry name" value="RNA-binding domain, RBD"/>
    <property type="match status" value="2"/>
</dbReference>
<dbReference type="OrthoDB" id="1875751at2759"/>
<dbReference type="PANTHER" id="PTHR48035">
    <property type="entry name" value="HETEROGENEOUS NUCLEAR RIBONUCLEOPROTEIN 1"/>
    <property type="match status" value="1"/>
</dbReference>
<dbReference type="GO" id="GO:0098687">
    <property type="term" value="C:chromosomal region"/>
    <property type="evidence" value="ECO:0007669"/>
    <property type="project" value="UniProtKB-ARBA"/>
</dbReference>
<reference evidence="6" key="1">
    <citation type="submission" date="2013-04" db="EMBL/GenBank/DDBJ databases">
        <authorList>
            <person name="Qu J."/>
            <person name="Murali S.C."/>
            <person name="Bandaranaike D."/>
            <person name="Bellair M."/>
            <person name="Blankenburg K."/>
            <person name="Chao H."/>
            <person name="Dinh H."/>
            <person name="Doddapaneni H."/>
            <person name="Downs B."/>
            <person name="Dugan-Rocha S."/>
            <person name="Elkadiri S."/>
            <person name="Gnanaolivu R.D."/>
            <person name="Hernandez B."/>
            <person name="Javaid M."/>
            <person name="Jayaseelan J.C."/>
            <person name="Lee S."/>
            <person name="Li M."/>
            <person name="Ming W."/>
            <person name="Munidasa M."/>
            <person name="Muniz J."/>
            <person name="Nguyen L."/>
            <person name="Ongeri F."/>
            <person name="Osuji N."/>
            <person name="Pu L.-L."/>
            <person name="Puazo M."/>
            <person name="Qu C."/>
            <person name="Quiroz J."/>
            <person name="Raj R."/>
            <person name="Weissenberger G."/>
            <person name="Xin Y."/>
            <person name="Zou X."/>
            <person name="Han Y."/>
            <person name="Richards S."/>
            <person name="Worley K."/>
            <person name="Muzny D."/>
            <person name="Gibbs R."/>
        </authorList>
    </citation>
    <scope>NUCLEOTIDE SEQUENCE</scope>
    <source>
        <strain evidence="6">Sampled in the wild</strain>
    </source>
</reference>
<feature type="compositionally biased region" description="Polar residues" evidence="4">
    <location>
        <begin position="405"/>
        <end position="416"/>
    </location>
</feature>
<dbReference type="PANTHER" id="PTHR48035:SF2">
    <property type="entry name" value="RNA-BINDING REGION RNP-1 DOMAIN-CONTAINING PROTEIN"/>
    <property type="match status" value="1"/>
</dbReference>
<gene>
    <name evidence="6" type="ORF">J437_LFUL013433</name>
</gene>
<dbReference type="InterPro" id="IPR035979">
    <property type="entry name" value="RBD_domain_sf"/>
</dbReference>
<dbReference type="SMART" id="SM00360">
    <property type="entry name" value="RRM"/>
    <property type="match status" value="2"/>
</dbReference>
<keyword evidence="2 3" id="KW-0694">RNA-binding</keyword>
<dbReference type="CDD" id="cd12578">
    <property type="entry name" value="RRM1_hnRNPA_like"/>
    <property type="match status" value="1"/>
</dbReference>
<evidence type="ECO:0000259" key="5">
    <source>
        <dbReference type="PROSITE" id="PS50102"/>
    </source>
</evidence>
<evidence type="ECO:0000256" key="4">
    <source>
        <dbReference type="SAM" id="MobiDB-lite"/>
    </source>
</evidence>
<dbReference type="PROSITE" id="PS50102">
    <property type="entry name" value="RRM"/>
    <property type="match status" value="2"/>
</dbReference>
<proteinExistence type="predicted"/>
<dbReference type="InterPro" id="IPR012677">
    <property type="entry name" value="Nucleotide-bd_a/b_plait_sf"/>
</dbReference>
<evidence type="ECO:0000313" key="6">
    <source>
        <dbReference type="EMBL" id="KAG8232895.1"/>
    </source>
</evidence>
<feature type="region of interest" description="Disordered" evidence="4">
    <location>
        <begin position="1"/>
        <end position="32"/>
    </location>
</feature>
<evidence type="ECO:0000256" key="1">
    <source>
        <dbReference type="ARBA" id="ARBA00022737"/>
    </source>
</evidence>
<evidence type="ECO:0000313" key="7">
    <source>
        <dbReference type="Proteomes" id="UP000792457"/>
    </source>
</evidence>